<name>A0ABS8P5G6_9PSEU</name>
<evidence type="ECO:0000256" key="1">
    <source>
        <dbReference type="SAM" id="Phobius"/>
    </source>
</evidence>
<feature type="transmembrane region" description="Helical" evidence="1">
    <location>
        <begin position="105"/>
        <end position="128"/>
    </location>
</feature>
<evidence type="ECO:0000313" key="3">
    <source>
        <dbReference type="Proteomes" id="UP001199469"/>
    </source>
</evidence>
<sequence length="163" mass="17759">MHNIGLWEALSLWWSGQKLDGMAIYGLSTVWIGRIAKVATYAAGLSVVLDIIGPERVREFGRRMSLRGEEEVYESYGKRVVVPSIIAFVAVIILLAVFTNGDSKTVVAIVGVLCGVLGMLGVVIPFSLKTYARALERKSFELTVRVVSILVLTLAFLGDLLTS</sequence>
<organism evidence="2 3">
    <name type="scientific">Actinomycetospora endophytica</name>
    <dbReference type="NCBI Taxonomy" id="2291215"/>
    <lineage>
        <taxon>Bacteria</taxon>
        <taxon>Bacillati</taxon>
        <taxon>Actinomycetota</taxon>
        <taxon>Actinomycetes</taxon>
        <taxon>Pseudonocardiales</taxon>
        <taxon>Pseudonocardiaceae</taxon>
        <taxon>Actinomycetospora</taxon>
    </lineage>
</organism>
<comment type="caution">
    <text evidence="2">The sequence shown here is derived from an EMBL/GenBank/DDBJ whole genome shotgun (WGS) entry which is preliminary data.</text>
</comment>
<accession>A0ABS8P5G6</accession>
<keyword evidence="1" id="KW-0472">Membrane</keyword>
<keyword evidence="1" id="KW-0812">Transmembrane</keyword>
<evidence type="ECO:0000313" key="2">
    <source>
        <dbReference type="EMBL" id="MCD2193500.1"/>
    </source>
</evidence>
<dbReference type="Proteomes" id="UP001199469">
    <property type="component" value="Unassembled WGS sequence"/>
</dbReference>
<feature type="transmembrane region" description="Helical" evidence="1">
    <location>
        <begin position="140"/>
        <end position="158"/>
    </location>
</feature>
<reference evidence="2 3" key="1">
    <citation type="submission" date="2021-11" db="EMBL/GenBank/DDBJ databases">
        <title>Draft genome sequence of Actinomycetospora sp. SF1 isolated from the rhizosphere soil.</title>
        <authorList>
            <person name="Duangmal K."/>
            <person name="Chantavorakit T."/>
        </authorList>
    </citation>
    <scope>NUCLEOTIDE SEQUENCE [LARGE SCALE GENOMIC DNA]</scope>
    <source>
        <strain evidence="2 3">TBRC 5722</strain>
    </source>
</reference>
<proteinExistence type="predicted"/>
<keyword evidence="3" id="KW-1185">Reference proteome</keyword>
<dbReference type="EMBL" id="JAJNDB010000001">
    <property type="protein sequence ID" value="MCD2193500.1"/>
    <property type="molecule type" value="Genomic_DNA"/>
</dbReference>
<keyword evidence="1" id="KW-1133">Transmembrane helix</keyword>
<protein>
    <submittedName>
        <fullName evidence="2">Uncharacterized protein</fullName>
    </submittedName>
</protein>
<gene>
    <name evidence="2" type="ORF">LQ327_08905</name>
</gene>
<dbReference type="RefSeq" id="WP_230731710.1">
    <property type="nucleotide sequence ID" value="NZ_JAJNDB010000001.1"/>
</dbReference>
<feature type="transmembrane region" description="Helical" evidence="1">
    <location>
        <begin position="80"/>
        <end position="99"/>
    </location>
</feature>